<keyword evidence="4 7" id="KW-0812">Transmembrane</keyword>
<feature type="domain" description="ABC transmembrane type-1" evidence="8">
    <location>
        <begin position="74"/>
        <end position="266"/>
    </location>
</feature>
<comment type="caution">
    <text evidence="9">The sequence shown here is derived from an EMBL/GenBank/DDBJ whole genome shotgun (WGS) entry which is preliminary data.</text>
</comment>
<evidence type="ECO:0000256" key="4">
    <source>
        <dbReference type="ARBA" id="ARBA00022692"/>
    </source>
</evidence>
<dbReference type="EMBL" id="BMHE01000041">
    <property type="protein sequence ID" value="GGA02135.1"/>
    <property type="molecule type" value="Genomic_DNA"/>
</dbReference>
<keyword evidence="6 7" id="KW-0472">Membrane</keyword>
<evidence type="ECO:0000256" key="7">
    <source>
        <dbReference type="RuleBase" id="RU363032"/>
    </source>
</evidence>
<dbReference type="InterPro" id="IPR035906">
    <property type="entry name" value="MetI-like_sf"/>
</dbReference>
<feature type="transmembrane region" description="Helical" evidence="7">
    <location>
        <begin position="12"/>
        <end position="35"/>
    </location>
</feature>
<dbReference type="SUPFAM" id="SSF161098">
    <property type="entry name" value="MetI-like"/>
    <property type="match status" value="1"/>
</dbReference>
<dbReference type="PANTHER" id="PTHR43744:SF8">
    <property type="entry name" value="SN-GLYCEROL-3-PHOSPHATE TRANSPORT SYSTEM PERMEASE PROTEIN UGPE"/>
    <property type="match status" value="1"/>
</dbReference>
<evidence type="ECO:0000256" key="6">
    <source>
        <dbReference type="ARBA" id="ARBA00023136"/>
    </source>
</evidence>
<keyword evidence="5 7" id="KW-1133">Transmembrane helix</keyword>
<evidence type="ECO:0000313" key="10">
    <source>
        <dbReference type="Proteomes" id="UP000615455"/>
    </source>
</evidence>
<feature type="transmembrane region" description="Helical" evidence="7">
    <location>
        <begin position="73"/>
        <end position="97"/>
    </location>
</feature>
<comment type="subcellular location">
    <subcellularLocation>
        <location evidence="1 7">Cell membrane</location>
        <topology evidence="1 7">Multi-pass membrane protein</topology>
    </subcellularLocation>
</comment>
<dbReference type="PANTHER" id="PTHR43744">
    <property type="entry name" value="ABC TRANSPORTER PERMEASE PROTEIN MG189-RELATED-RELATED"/>
    <property type="match status" value="1"/>
</dbReference>
<dbReference type="Gene3D" id="1.10.3720.10">
    <property type="entry name" value="MetI-like"/>
    <property type="match status" value="1"/>
</dbReference>
<keyword evidence="2 7" id="KW-0813">Transport</keyword>
<feature type="transmembrane region" description="Helical" evidence="7">
    <location>
        <begin position="142"/>
        <end position="161"/>
    </location>
</feature>
<keyword evidence="3" id="KW-1003">Cell membrane</keyword>
<accession>A0ABQ1F768</accession>
<evidence type="ECO:0000256" key="5">
    <source>
        <dbReference type="ARBA" id="ARBA00022989"/>
    </source>
</evidence>
<feature type="transmembrane region" description="Helical" evidence="7">
    <location>
        <begin position="195"/>
        <end position="212"/>
    </location>
</feature>
<evidence type="ECO:0000256" key="1">
    <source>
        <dbReference type="ARBA" id="ARBA00004651"/>
    </source>
</evidence>
<proteinExistence type="inferred from homology"/>
<dbReference type="PROSITE" id="PS50928">
    <property type="entry name" value="ABC_TM1"/>
    <property type="match status" value="1"/>
</dbReference>
<gene>
    <name evidence="9" type="ORF">GCM10008018_55420</name>
</gene>
<dbReference type="Proteomes" id="UP000615455">
    <property type="component" value="Unassembled WGS sequence"/>
</dbReference>
<dbReference type="InterPro" id="IPR000515">
    <property type="entry name" value="MetI-like"/>
</dbReference>
<evidence type="ECO:0000256" key="2">
    <source>
        <dbReference type="ARBA" id="ARBA00022448"/>
    </source>
</evidence>
<reference evidence="10" key="1">
    <citation type="journal article" date="2019" name="Int. J. Syst. Evol. Microbiol.">
        <title>The Global Catalogue of Microorganisms (GCM) 10K type strain sequencing project: providing services to taxonomists for standard genome sequencing and annotation.</title>
        <authorList>
            <consortium name="The Broad Institute Genomics Platform"/>
            <consortium name="The Broad Institute Genome Sequencing Center for Infectious Disease"/>
            <person name="Wu L."/>
            <person name="Ma J."/>
        </authorList>
    </citation>
    <scope>NUCLEOTIDE SEQUENCE [LARGE SCALE GENOMIC DNA]</scope>
    <source>
        <strain evidence="10">CGMCC 1.15043</strain>
    </source>
</reference>
<dbReference type="RefSeq" id="WP_229757869.1">
    <property type="nucleotide sequence ID" value="NZ_BMHE01000041.1"/>
</dbReference>
<evidence type="ECO:0000256" key="3">
    <source>
        <dbReference type="ARBA" id="ARBA00022475"/>
    </source>
</evidence>
<dbReference type="Pfam" id="PF00528">
    <property type="entry name" value="BPD_transp_1"/>
    <property type="match status" value="1"/>
</dbReference>
<keyword evidence="10" id="KW-1185">Reference proteome</keyword>
<dbReference type="CDD" id="cd06261">
    <property type="entry name" value="TM_PBP2"/>
    <property type="match status" value="1"/>
</dbReference>
<comment type="similarity">
    <text evidence="7">Belongs to the binding-protein-dependent transport system permease family.</text>
</comment>
<protein>
    <submittedName>
        <fullName evidence="9">Sugar ABC transporter permease</fullName>
    </submittedName>
</protein>
<evidence type="ECO:0000313" key="9">
    <source>
        <dbReference type="EMBL" id="GGA02135.1"/>
    </source>
</evidence>
<evidence type="ECO:0000259" key="8">
    <source>
        <dbReference type="PROSITE" id="PS50928"/>
    </source>
</evidence>
<sequence length="281" mass="31179">MKMRLSTQDKVMNGSLEVLLIAVAALFFIPVYYLIVTTFKSPDEATLNPLALPSHFSIDNYVVAWNAMKFPRVFLNTLIVTGTSVLGIIVFSSMAAYGLARRTHALNTFIFYLFLAGMMVPFQMGLISLYKLINGLGLMDHLLAVIVVNIGNGCVIAIFLFHSFISTSVPLELEEAAFMDGCSVQGTFWRIAFPLLKPVIATVAIVTTLNVWNDFMNPLLFLQSRENNVILLEVFRNIGQFSVDWTSLFPMLLLGVAPLLVFYLLMQKYMIKGVAAGALKG</sequence>
<organism evidence="9 10">
    <name type="scientific">Paenibacillus marchantiophytorum</name>
    <dbReference type="NCBI Taxonomy" id="1619310"/>
    <lineage>
        <taxon>Bacteria</taxon>
        <taxon>Bacillati</taxon>
        <taxon>Bacillota</taxon>
        <taxon>Bacilli</taxon>
        <taxon>Bacillales</taxon>
        <taxon>Paenibacillaceae</taxon>
        <taxon>Paenibacillus</taxon>
    </lineage>
</organism>
<name>A0ABQ1F768_9BACL</name>
<feature type="transmembrane region" description="Helical" evidence="7">
    <location>
        <begin position="109"/>
        <end position="130"/>
    </location>
</feature>
<feature type="transmembrane region" description="Helical" evidence="7">
    <location>
        <begin position="245"/>
        <end position="265"/>
    </location>
</feature>